<accession>A0ABR0EYL0</accession>
<feature type="domain" description="Cysteine-rich transmembrane" evidence="8">
    <location>
        <begin position="37"/>
        <end position="73"/>
    </location>
</feature>
<dbReference type="InterPro" id="IPR051671">
    <property type="entry name" value="CYSTM1_HM_Tolerance"/>
</dbReference>
<dbReference type="Proteomes" id="UP001305779">
    <property type="component" value="Unassembled WGS sequence"/>
</dbReference>
<dbReference type="PANTHER" id="PTHR35470">
    <property type="entry name" value="CADMIUM TOLERANT 3"/>
    <property type="match status" value="1"/>
</dbReference>
<evidence type="ECO:0000256" key="5">
    <source>
        <dbReference type="ARBA" id="ARBA00023136"/>
    </source>
</evidence>
<keyword evidence="5" id="KW-0472">Membrane</keyword>
<comment type="subcellular location">
    <subcellularLocation>
        <location evidence="6">Endomembrane system</location>
        <topology evidence="6">Single-pass membrane protein</topology>
    </subcellularLocation>
</comment>
<proteinExistence type="inferred from homology"/>
<evidence type="ECO:0000259" key="8">
    <source>
        <dbReference type="Pfam" id="PF12734"/>
    </source>
</evidence>
<comment type="similarity">
    <text evidence="1">Belongs to the CYSTM1 family.</text>
</comment>
<evidence type="ECO:0000256" key="3">
    <source>
        <dbReference type="ARBA" id="ARBA00022723"/>
    </source>
</evidence>
<name>A0ABR0EYL0_ZASCE</name>
<evidence type="ECO:0000256" key="1">
    <source>
        <dbReference type="ARBA" id="ARBA00009444"/>
    </source>
</evidence>
<evidence type="ECO:0000256" key="7">
    <source>
        <dbReference type="SAM" id="MobiDB-lite"/>
    </source>
</evidence>
<gene>
    <name evidence="9" type="ORF">PRZ48_000475</name>
</gene>
<evidence type="ECO:0000313" key="10">
    <source>
        <dbReference type="Proteomes" id="UP001305779"/>
    </source>
</evidence>
<feature type="compositionally biased region" description="Low complexity" evidence="7">
    <location>
        <begin position="9"/>
        <end position="25"/>
    </location>
</feature>
<keyword evidence="3" id="KW-0479">Metal-binding</keyword>
<evidence type="ECO:0000256" key="2">
    <source>
        <dbReference type="ARBA" id="ARBA00022692"/>
    </source>
</evidence>
<evidence type="ECO:0000313" key="9">
    <source>
        <dbReference type="EMBL" id="KAK4506742.1"/>
    </source>
</evidence>
<feature type="region of interest" description="Disordered" evidence="7">
    <location>
        <begin position="1"/>
        <end position="54"/>
    </location>
</feature>
<evidence type="ECO:0000256" key="6">
    <source>
        <dbReference type="ARBA" id="ARBA00037847"/>
    </source>
</evidence>
<sequence>MSNQGYYGGQPQYGQPQYPPQSYGGYPQGPPPQQPMQYYPPQQQAPPPRQSKDRGCLGACLATLCCCFVCEEGLLYGLLLNAQPPKPSCEEKEVED</sequence>
<keyword evidence="2" id="KW-0812">Transmembrane</keyword>
<organism evidence="9 10">
    <name type="scientific">Zasmidium cellare</name>
    <name type="common">Wine cellar mold</name>
    <name type="synonym">Racodium cellare</name>
    <dbReference type="NCBI Taxonomy" id="395010"/>
    <lineage>
        <taxon>Eukaryota</taxon>
        <taxon>Fungi</taxon>
        <taxon>Dikarya</taxon>
        <taxon>Ascomycota</taxon>
        <taxon>Pezizomycotina</taxon>
        <taxon>Dothideomycetes</taxon>
        <taxon>Dothideomycetidae</taxon>
        <taxon>Mycosphaerellales</taxon>
        <taxon>Mycosphaerellaceae</taxon>
        <taxon>Zasmidium</taxon>
    </lineage>
</organism>
<keyword evidence="4" id="KW-1133">Transmembrane helix</keyword>
<protein>
    <recommendedName>
        <fullName evidence="8">Cysteine-rich transmembrane domain-containing protein</fullName>
    </recommendedName>
</protein>
<dbReference type="Pfam" id="PF12734">
    <property type="entry name" value="CYSTM"/>
    <property type="match status" value="1"/>
</dbReference>
<reference evidence="9 10" key="1">
    <citation type="journal article" date="2023" name="G3 (Bethesda)">
        <title>A chromosome-level genome assembly of Zasmidium syzygii isolated from banana leaves.</title>
        <authorList>
            <person name="van Westerhoven A.C."/>
            <person name="Mehrabi R."/>
            <person name="Talebi R."/>
            <person name="Steentjes M.B.F."/>
            <person name="Corcolon B."/>
            <person name="Chong P.A."/>
            <person name="Kema G.H.J."/>
            <person name="Seidl M.F."/>
        </authorList>
    </citation>
    <scope>NUCLEOTIDE SEQUENCE [LARGE SCALE GENOMIC DNA]</scope>
    <source>
        <strain evidence="9 10">P124</strain>
    </source>
</reference>
<evidence type="ECO:0000256" key="4">
    <source>
        <dbReference type="ARBA" id="ARBA00022989"/>
    </source>
</evidence>
<keyword evidence="10" id="KW-1185">Reference proteome</keyword>
<dbReference type="EMBL" id="JAXOVC010000001">
    <property type="protein sequence ID" value="KAK4506742.1"/>
    <property type="molecule type" value="Genomic_DNA"/>
</dbReference>
<dbReference type="InterPro" id="IPR028144">
    <property type="entry name" value="CYSTM_dom"/>
</dbReference>
<dbReference type="PANTHER" id="PTHR35470:SF6">
    <property type="entry name" value="PROTEIN CYSTEINE-RICH TRANSMEMBRANE MODULE 2"/>
    <property type="match status" value="1"/>
</dbReference>
<comment type="caution">
    <text evidence="9">The sequence shown here is derived from an EMBL/GenBank/DDBJ whole genome shotgun (WGS) entry which is preliminary data.</text>
</comment>